<feature type="non-terminal residue" evidence="6">
    <location>
        <position position="1"/>
    </location>
</feature>
<dbReference type="InterPro" id="IPR011990">
    <property type="entry name" value="TPR-like_helical_dom_sf"/>
</dbReference>
<dbReference type="GeneID" id="25344223"/>
<keyword evidence="4" id="KW-0963">Cytoplasm</keyword>
<dbReference type="PANTHER" id="PTHR12875">
    <property type="entry name" value="GOLGI TO ER TRAFFIC PROTEIN 4 HOMOLOG"/>
    <property type="match status" value="1"/>
</dbReference>
<evidence type="ECO:0000256" key="2">
    <source>
        <dbReference type="ARBA" id="ARBA00005351"/>
    </source>
</evidence>
<evidence type="ECO:0000313" key="6">
    <source>
        <dbReference type="EMBL" id="ETN73969.1"/>
    </source>
</evidence>
<organism evidence="6 7">
    <name type="scientific">Necator americanus</name>
    <name type="common">Human hookworm</name>
    <dbReference type="NCBI Taxonomy" id="51031"/>
    <lineage>
        <taxon>Eukaryota</taxon>
        <taxon>Metazoa</taxon>
        <taxon>Ecdysozoa</taxon>
        <taxon>Nematoda</taxon>
        <taxon>Chromadorea</taxon>
        <taxon>Rhabditida</taxon>
        <taxon>Rhabditina</taxon>
        <taxon>Rhabditomorpha</taxon>
        <taxon>Strongyloidea</taxon>
        <taxon>Ancylostomatidae</taxon>
        <taxon>Bunostominae</taxon>
        <taxon>Necator</taxon>
    </lineage>
</organism>
<dbReference type="EMBL" id="KI660398">
    <property type="protein sequence ID" value="ETN73969.1"/>
    <property type="molecule type" value="Genomic_DNA"/>
</dbReference>
<sequence length="407" mass="45747">HSSNVPSIDGLIFISSIGLEAGYDPIFYRFSICLLCDFAIVNYTSLSGMSQSSRLEKKAENCLERGEFYEAHQVYRTMYFRMLQQEKFEELLDLLCCGCKKLAAVKEALGSIDLAELYAETLVKSKKEPSEGILEQISSMVELFTDPSFVLPTPDAHNRFISSCVKWSQSVATKRREKRHGLSELHYVIAKAYIAHGQYVPARNHMLFAEHPEEFATLLRKICEEGGCKSLESELFCVLPALQLLAMHRVQTASRLLAAYTTNDGSSPPNGFRQELLNFLRLVCNALTLHDVNLFDHLVKVYKPHLDADPNYSNYIDRIGHIFFGHPSQKRGDSLGGLFGNILKGVLGEKKEEDEIFSDSDFETGVAHTTRSETEDAYETAEESDIADVPQSGGQKQQTVENFDDLD</sequence>
<evidence type="ECO:0000256" key="5">
    <source>
        <dbReference type="SAM" id="MobiDB-lite"/>
    </source>
</evidence>
<dbReference type="Proteomes" id="UP000053676">
    <property type="component" value="Unassembled WGS sequence"/>
</dbReference>
<evidence type="ECO:0000256" key="4">
    <source>
        <dbReference type="ARBA" id="ARBA00022490"/>
    </source>
</evidence>
<dbReference type="InterPro" id="IPR007317">
    <property type="entry name" value="GET4"/>
</dbReference>
<dbReference type="KEGG" id="nai:NECAME_04191"/>
<dbReference type="OMA" id="LMDMMGM"/>
<feature type="region of interest" description="Disordered" evidence="5">
    <location>
        <begin position="362"/>
        <end position="407"/>
    </location>
</feature>
<dbReference type="AlphaFoldDB" id="W2SW42"/>
<comment type="similarity">
    <text evidence="2">Belongs to the GET4 family.</text>
</comment>
<dbReference type="OrthoDB" id="10252405at2759"/>
<dbReference type="GO" id="GO:0071818">
    <property type="term" value="C:BAT3 complex"/>
    <property type="evidence" value="ECO:0007669"/>
    <property type="project" value="TreeGrafter"/>
</dbReference>
<protein>
    <submittedName>
        <fullName evidence="6">Uncharacterized protein</fullName>
    </submittedName>
</protein>
<accession>W2SW42</accession>
<keyword evidence="3" id="KW-0813">Transport</keyword>
<feature type="compositionally biased region" description="Polar residues" evidence="5">
    <location>
        <begin position="392"/>
        <end position="401"/>
    </location>
</feature>
<dbReference type="FunFam" id="1.25.40.10:FF:000060">
    <property type="entry name" value="Golgi to ER traffic protein 4 homolog"/>
    <property type="match status" value="1"/>
</dbReference>
<evidence type="ECO:0000256" key="3">
    <source>
        <dbReference type="ARBA" id="ARBA00022448"/>
    </source>
</evidence>
<dbReference type="CTD" id="25344223"/>
<dbReference type="PANTHER" id="PTHR12875:SF0">
    <property type="entry name" value="GOLGI TO ER TRAFFIC PROTEIN 4 HOMOLOG"/>
    <property type="match status" value="1"/>
</dbReference>
<proteinExistence type="inferred from homology"/>
<name>W2SW42_NECAM</name>
<dbReference type="GO" id="GO:0045048">
    <property type="term" value="P:protein insertion into ER membrane"/>
    <property type="evidence" value="ECO:0007669"/>
    <property type="project" value="InterPro"/>
</dbReference>
<dbReference type="Gene3D" id="1.25.40.10">
    <property type="entry name" value="Tetratricopeptide repeat domain"/>
    <property type="match status" value="1"/>
</dbReference>
<keyword evidence="7" id="KW-1185">Reference proteome</keyword>
<feature type="compositionally biased region" description="Acidic residues" evidence="5">
    <location>
        <begin position="375"/>
        <end position="386"/>
    </location>
</feature>
<dbReference type="STRING" id="51031.W2SW42"/>
<dbReference type="Pfam" id="PF04190">
    <property type="entry name" value="GET4"/>
    <property type="match status" value="1"/>
</dbReference>
<comment type="subcellular location">
    <subcellularLocation>
        <location evidence="1">Cytoplasm</location>
        <location evidence="1">Cytosol</location>
    </subcellularLocation>
</comment>
<gene>
    <name evidence="6" type="ORF">NECAME_04191</name>
</gene>
<evidence type="ECO:0000313" key="7">
    <source>
        <dbReference type="Proteomes" id="UP000053676"/>
    </source>
</evidence>
<evidence type="ECO:0000256" key="1">
    <source>
        <dbReference type="ARBA" id="ARBA00004514"/>
    </source>
</evidence>
<reference evidence="7" key="1">
    <citation type="journal article" date="2014" name="Nat. Genet.">
        <title>Genome of the human hookworm Necator americanus.</title>
        <authorList>
            <person name="Tang Y.T."/>
            <person name="Gao X."/>
            <person name="Rosa B.A."/>
            <person name="Abubucker S."/>
            <person name="Hallsworth-Pepin K."/>
            <person name="Martin J."/>
            <person name="Tyagi R."/>
            <person name="Heizer E."/>
            <person name="Zhang X."/>
            <person name="Bhonagiri-Palsikar V."/>
            <person name="Minx P."/>
            <person name="Warren W.C."/>
            <person name="Wang Q."/>
            <person name="Zhan B."/>
            <person name="Hotez P.J."/>
            <person name="Sternberg P.W."/>
            <person name="Dougall A."/>
            <person name="Gaze S.T."/>
            <person name="Mulvenna J."/>
            <person name="Sotillo J."/>
            <person name="Ranganathan S."/>
            <person name="Rabelo E.M."/>
            <person name="Wilson R.K."/>
            <person name="Felgner P.L."/>
            <person name="Bethony J."/>
            <person name="Hawdon J.M."/>
            <person name="Gasser R.B."/>
            <person name="Loukas A."/>
            <person name="Mitreva M."/>
        </authorList>
    </citation>
    <scope>NUCLEOTIDE SEQUENCE [LARGE SCALE GENOMIC DNA]</scope>
</reference>